<keyword evidence="2" id="KW-1185">Reference proteome</keyword>
<proteinExistence type="predicted"/>
<sequence>MKIKYYEIPALSNIYFEDSYVLSIHEHKTVFVFELEAVLTEDNPNYETPQVGEIYSYARISLRFINVDSIEWIDRKFMAFADASGELDYGNIDIFVGCDGGYELAGDWGRVLIRGRAIEVIVEYWR</sequence>
<gene>
    <name evidence="1" type="ORF">P8T11_18055</name>
</gene>
<dbReference type="RefSeq" id="WP_268080686.1">
    <property type="nucleotide sequence ID" value="NZ_CP106885.1"/>
</dbReference>
<dbReference type="Proteomes" id="UP001214170">
    <property type="component" value="Chromosome"/>
</dbReference>
<protein>
    <submittedName>
        <fullName evidence="1">Uncharacterized protein</fullName>
    </submittedName>
</protein>
<accession>A0ABY8GNG9</accession>
<name>A0ABY8GNG9_9BURK</name>
<reference evidence="1 2" key="1">
    <citation type="submission" date="2023-03" db="EMBL/GenBank/DDBJ databases">
        <title>Achromobacter spanius LIG8.</title>
        <authorList>
            <person name="Shrestha S."/>
        </authorList>
    </citation>
    <scope>NUCLEOTIDE SEQUENCE [LARGE SCALE GENOMIC DNA]</scope>
    <source>
        <strain evidence="1 2">LIG8</strain>
    </source>
</reference>
<organism evidence="1 2">
    <name type="scientific">Achromobacter spanius</name>
    <dbReference type="NCBI Taxonomy" id="217203"/>
    <lineage>
        <taxon>Bacteria</taxon>
        <taxon>Pseudomonadati</taxon>
        <taxon>Pseudomonadota</taxon>
        <taxon>Betaproteobacteria</taxon>
        <taxon>Burkholderiales</taxon>
        <taxon>Alcaligenaceae</taxon>
        <taxon>Achromobacter</taxon>
    </lineage>
</organism>
<dbReference type="EMBL" id="CP121261">
    <property type="protein sequence ID" value="WFP06232.1"/>
    <property type="molecule type" value="Genomic_DNA"/>
</dbReference>
<evidence type="ECO:0000313" key="1">
    <source>
        <dbReference type="EMBL" id="WFP06232.1"/>
    </source>
</evidence>
<evidence type="ECO:0000313" key="2">
    <source>
        <dbReference type="Proteomes" id="UP001214170"/>
    </source>
</evidence>